<dbReference type="GO" id="GO:0004842">
    <property type="term" value="F:ubiquitin-protein transferase activity"/>
    <property type="evidence" value="ECO:0007669"/>
    <property type="project" value="TreeGrafter"/>
</dbReference>
<dbReference type="GO" id="GO:0070531">
    <property type="term" value="C:BRCA1-A complex"/>
    <property type="evidence" value="ECO:0007669"/>
    <property type="project" value="TreeGrafter"/>
</dbReference>
<evidence type="ECO:0000256" key="2">
    <source>
        <dbReference type="ARBA" id="ARBA00023043"/>
    </source>
</evidence>
<dbReference type="Proteomes" id="UP000261600">
    <property type="component" value="Unplaced"/>
</dbReference>
<feature type="repeat" description="ANK" evidence="3">
    <location>
        <begin position="83"/>
        <end position="116"/>
    </location>
</feature>
<evidence type="ECO:0000256" key="3">
    <source>
        <dbReference type="PROSITE-ProRule" id="PRU00023"/>
    </source>
</evidence>
<dbReference type="PROSITE" id="PS50088">
    <property type="entry name" value="ANK_REPEAT"/>
    <property type="match status" value="2"/>
</dbReference>
<protein>
    <submittedName>
        <fullName evidence="4">Uncharacterized protein</fullName>
    </submittedName>
</protein>
<dbReference type="SUPFAM" id="SSF48403">
    <property type="entry name" value="Ankyrin repeat"/>
    <property type="match status" value="1"/>
</dbReference>
<keyword evidence="2 3" id="KW-0040">ANK repeat</keyword>
<dbReference type="InterPro" id="IPR002110">
    <property type="entry name" value="Ankyrin_rpt"/>
</dbReference>
<evidence type="ECO:0000256" key="1">
    <source>
        <dbReference type="ARBA" id="ARBA00022737"/>
    </source>
</evidence>
<dbReference type="PANTHER" id="PTHR24171:SF8">
    <property type="entry name" value="BRCA1-ASSOCIATED RING DOMAIN PROTEIN 1"/>
    <property type="match status" value="1"/>
</dbReference>
<evidence type="ECO:0000313" key="4">
    <source>
        <dbReference type="Ensembl" id="ENSMALP00000007952.1"/>
    </source>
</evidence>
<dbReference type="GO" id="GO:0085020">
    <property type="term" value="P:protein K6-linked ubiquitination"/>
    <property type="evidence" value="ECO:0007669"/>
    <property type="project" value="TreeGrafter"/>
</dbReference>
<keyword evidence="1" id="KW-0677">Repeat</keyword>
<dbReference type="Pfam" id="PF12796">
    <property type="entry name" value="Ank_2"/>
    <property type="match status" value="1"/>
</dbReference>
<sequence length="145" mass="16459">MITQLEALTRQAEKTHPIIQCIIEHNRSRLGELLQTNDINGLYPCRECDDYITPLIAAVINHEEKIFNFLLQQGADPNIHSQKGWTPLHYVSISKAPLVFVKILLEAKANPNAQNRIYRVTPLQIAAMNERGDVMKELISAVFNV</sequence>
<proteinExistence type="predicted"/>
<dbReference type="SMART" id="SM00248">
    <property type="entry name" value="ANK"/>
    <property type="match status" value="3"/>
</dbReference>
<evidence type="ECO:0000313" key="5">
    <source>
        <dbReference type="Proteomes" id="UP000261600"/>
    </source>
</evidence>
<reference evidence="4" key="2">
    <citation type="submission" date="2025-09" db="UniProtKB">
        <authorList>
            <consortium name="Ensembl"/>
        </authorList>
    </citation>
    <scope>IDENTIFICATION</scope>
</reference>
<dbReference type="InterPro" id="IPR036770">
    <property type="entry name" value="Ankyrin_rpt-contain_sf"/>
</dbReference>
<organism evidence="4 5">
    <name type="scientific">Monopterus albus</name>
    <name type="common">Swamp eel</name>
    <dbReference type="NCBI Taxonomy" id="43700"/>
    <lineage>
        <taxon>Eukaryota</taxon>
        <taxon>Metazoa</taxon>
        <taxon>Chordata</taxon>
        <taxon>Craniata</taxon>
        <taxon>Vertebrata</taxon>
        <taxon>Euteleostomi</taxon>
        <taxon>Actinopterygii</taxon>
        <taxon>Neopterygii</taxon>
        <taxon>Teleostei</taxon>
        <taxon>Neoteleostei</taxon>
        <taxon>Acanthomorphata</taxon>
        <taxon>Anabantaria</taxon>
        <taxon>Synbranchiformes</taxon>
        <taxon>Synbranchidae</taxon>
        <taxon>Monopterus</taxon>
    </lineage>
</organism>
<dbReference type="AlphaFoldDB" id="A0A3Q3J3X7"/>
<keyword evidence="5" id="KW-1185">Reference proteome</keyword>
<accession>A0A3Q3J3X7</accession>
<dbReference type="Ensembl" id="ENSMALT00000008120.1">
    <property type="protein sequence ID" value="ENSMALP00000007952.1"/>
    <property type="gene ID" value="ENSMALG00000005656.1"/>
</dbReference>
<reference evidence="4" key="1">
    <citation type="submission" date="2025-08" db="UniProtKB">
        <authorList>
            <consortium name="Ensembl"/>
        </authorList>
    </citation>
    <scope>IDENTIFICATION</scope>
</reference>
<dbReference type="GO" id="GO:0031436">
    <property type="term" value="C:BRCA1-BARD1 complex"/>
    <property type="evidence" value="ECO:0007669"/>
    <property type="project" value="TreeGrafter"/>
</dbReference>
<dbReference type="Gene3D" id="1.25.40.20">
    <property type="entry name" value="Ankyrin repeat-containing domain"/>
    <property type="match status" value="1"/>
</dbReference>
<dbReference type="STRING" id="43700.ENSMALP00000007952"/>
<feature type="repeat" description="ANK" evidence="3">
    <location>
        <begin position="50"/>
        <end position="82"/>
    </location>
</feature>
<name>A0A3Q3J3X7_MONAL</name>
<dbReference type="PANTHER" id="PTHR24171">
    <property type="entry name" value="ANKYRIN REPEAT DOMAIN-CONTAINING PROTEIN 39-RELATED"/>
    <property type="match status" value="1"/>
</dbReference>